<proteinExistence type="predicted"/>
<evidence type="ECO:0000313" key="4">
    <source>
        <dbReference type="Proteomes" id="UP000004994"/>
    </source>
</evidence>
<keyword evidence="1" id="KW-0732">Signal</keyword>
<accession>K4CX18</accession>
<dbReference type="PhylomeDB" id="K4CX18"/>
<reference evidence="3" key="2">
    <citation type="submission" date="2013-04" db="UniProtKB">
        <authorList>
            <consortium name="EnsemblPlants"/>
        </authorList>
    </citation>
    <scope>IDENTIFICATION</scope>
    <source>
        <strain evidence="3">cv. Heinz 1706</strain>
    </source>
</reference>
<dbReference type="PANTHER" id="PTHR31589">
    <property type="entry name" value="PROTEIN, PUTATIVE (DUF239)-RELATED-RELATED"/>
    <property type="match status" value="1"/>
</dbReference>
<reference evidence="3" key="1">
    <citation type="journal article" date="2012" name="Nature">
        <title>The tomato genome sequence provides insights into fleshy fruit evolution.</title>
        <authorList>
            <consortium name="Tomato Genome Consortium"/>
        </authorList>
    </citation>
    <scope>NUCLEOTIDE SEQUENCE [LARGE SCALE GENOMIC DNA]</scope>
    <source>
        <strain evidence="3">cv. Heinz 1706</strain>
    </source>
</reference>
<dbReference type="PaxDb" id="4081-Solyc09g098480.1.1"/>
<evidence type="ECO:0000259" key="2">
    <source>
        <dbReference type="PROSITE" id="PS52045"/>
    </source>
</evidence>
<dbReference type="InterPro" id="IPR053168">
    <property type="entry name" value="Glutamic_endopeptidase"/>
</dbReference>
<dbReference type="PANTHER" id="PTHR31589:SF240">
    <property type="entry name" value="NEPROSIN DOMAIN-CONTAINING PROTEIN"/>
    <property type="match status" value="1"/>
</dbReference>
<evidence type="ECO:0000256" key="1">
    <source>
        <dbReference type="SAM" id="SignalP"/>
    </source>
</evidence>
<dbReference type="STRING" id="4081.K4CX18"/>
<dbReference type="Gramene" id="Solyc09g098480.1.1">
    <property type="protein sequence ID" value="Solyc09g098480.1.1"/>
    <property type="gene ID" value="Solyc09g098480.1"/>
</dbReference>
<feature type="chain" id="PRO_5003877597" description="Neprosin PEP catalytic domain-containing protein" evidence="1">
    <location>
        <begin position="27"/>
        <end position="199"/>
    </location>
</feature>
<feature type="domain" description="Neprosin PEP catalytic" evidence="2">
    <location>
        <begin position="1"/>
        <end position="199"/>
    </location>
</feature>
<dbReference type="HOGENOM" id="CLU_1374305_0_0_1"/>
<dbReference type="EnsemblPlants" id="Solyc09g098480.1.1">
    <property type="protein sequence ID" value="Solyc09g098480.1.1"/>
    <property type="gene ID" value="Solyc09g098480.1"/>
</dbReference>
<dbReference type="InParanoid" id="K4CX18"/>
<dbReference type="eggNOG" id="ENOG502QRGN">
    <property type="taxonomic scope" value="Eukaryota"/>
</dbReference>
<dbReference type="Pfam" id="PF03080">
    <property type="entry name" value="Neprosin"/>
    <property type="match status" value="1"/>
</dbReference>
<dbReference type="Proteomes" id="UP000004994">
    <property type="component" value="Chromosome 9"/>
</dbReference>
<organism evidence="3">
    <name type="scientific">Solanum lycopersicum</name>
    <name type="common">Tomato</name>
    <name type="synonym">Lycopersicon esculentum</name>
    <dbReference type="NCBI Taxonomy" id="4081"/>
    <lineage>
        <taxon>Eukaryota</taxon>
        <taxon>Viridiplantae</taxon>
        <taxon>Streptophyta</taxon>
        <taxon>Embryophyta</taxon>
        <taxon>Tracheophyta</taxon>
        <taxon>Spermatophyta</taxon>
        <taxon>Magnoliopsida</taxon>
        <taxon>eudicotyledons</taxon>
        <taxon>Gunneridae</taxon>
        <taxon>Pentapetalae</taxon>
        <taxon>asterids</taxon>
        <taxon>lamiids</taxon>
        <taxon>Solanales</taxon>
        <taxon>Solanaceae</taxon>
        <taxon>Solanoideae</taxon>
        <taxon>Solaneae</taxon>
        <taxon>Solanum</taxon>
        <taxon>Solanum subgen. Lycopersicon</taxon>
    </lineage>
</organism>
<dbReference type="AlphaFoldDB" id="K4CX18"/>
<dbReference type="PROSITE" id="PS52045">
    <property type="entry name" value="NEPROSIN_PEP_CD"/>
    <property type="match status" value="1"/>
</dbReference>
<dbReference type="InterPro" id="IPR004314">
    <property type="entry name" value="Neprosin"/>
</dbReference>
<name>K4CX18_SOLLC</name>
<evidence type="ECO:0000313" key="3">
    <source>
        <dbReference type="EnsemblPlants" id="Solyc09g098480.1.1"/>
    </source>
</evidence>
<sequence length="199" mass="23125">MIMNQRIIDHFLLMVFLCLSYDGVRGTKLSKQEDTLELEKQLKVLNKPPIKTIKTKYGDIYDCVDFYKQPAFDHPLLKNHNYHPQDQEKGNWWLFSTESNTPFGFWPREVFDNDFAYFATRVEWGGVVYSLPGILEPPMGSSFFPIENISYDAFCKNMTLLGYRGERLESQLSSFLSDSHLYNVSTIPDLMYYGGPGEK</sequence>
<feature type="signal peptide" evidence="1">
    <location>
        <begin position="1"/>
        <end position="26"/>
    </location>
</feature>
<protein>
    <recommendedName>
        <fullName evidence="2">Neprosin PEP catalytic domain-containing protein</fullName>
    </recommendedName>
</protein>
<keyword evidence="4" id="KW-1185">Reference proteome</keyword>